<feature type="signal peptide" evidence="15">
    <location>
        <begin position="1"/>
        <end position="29"/>
    </location>
</feature>
<dbReference type="PROSITE" id="PS01156">
    <property type="entry name" value="TONB_DEPENDENT_REC_2"/>
    <property type="match status" value="1"/>
</dbReference>
<dbReference type="InterPro" id="IPR000531">
    <property type="entry name" value="Beta-barrel_TonB"/>
</dbReference>
<dbReference type="InterPro" id="IPR036942">
    <property type="entry name" value="Beta-barrel_TonB_sf"/>
</dbReference>
<evidence type="ECO:0008006" key="20">
    <source>
        <dbReference type="Google" id="ProtNLM"/>
    </source>
</evidence>
<keyword evidence="5 12" id="KW-0812">Transmembrane</keyword>
<keyword evidence="10 12" id="KW-0472">Membrane</keyword>
<comment type="similarity">
    <text evidence="12 14">Belongs to the TonB-dependent receptor family.</text>
</comment>
<reference evidence="19" key="1">
    <citation type="submission" date="2017-08" db="EMBL/GenBank/DDBJ databases">
        <title>A dynamic microbial community with high functional redundancy inhabits the cold, oxic subseafloor aquifer.</title>
        <authorList>
            <person name="Tully B.J."/>
            <person name="Wheat C.G."/>
            <person name="Glazer B.T."/>
            <person name="Huber J.A."/>
        </authorList>
    </citation>
    <scope>NUCLEOTIDE SEQUENCE [LARGE SCALE GENOMIC DNA]</scope>
</reference>
<evidence type="ECO:0000313" key="19">
    <source>
        <dbReference type="Proteomes" id="UP000218767"/>
    </source>
</evidence>
<dbReference type="Gene3D" id="2.40.170.20">
    <property type="entry name" value="TonB-dependent receptor, beta-barrel domain"/>
    <property type="match status" value="1"/>
</dbReference>
<dbReference type="GO" id="GO:0009279">
    <property type="term" value="C:cell outer membrane"/>
    <property type="evidence" value="ECO:0007669"/>
    <property type="project" value="UniProtKB-SubCell"/>
</dbReference>
<evidence type="ECO:0000256" key="4">
    <source>
        <dbReference type="ARBA" id="ARBA00022496"/>
    </source>
</evidence>
<dbReference type="GO" id="GO:0006826">
    <property type="term" value="P:iron ion transport"/>
    <property type="evidence" value="ECO:0007669"/>
    <property type="project" value="UniProtKB-KW"/>
</dbReference>
<evidence type="ECO:0000313" key="18">
    <source>
        <dbReference type="EMBL" id="PCI76288.1"/>
    </source>
</evidence>
<dbReference type="SUPFAM" id="SSF56935">
    <property type="entry name" value="Porins"/>
    <property type="match status" value="1"/>
</dbReference>
<gene>
    <name evidence="18" type="ORF">COB20_10920</name>
</gene>
<dbReference type="Proteomes" id="UP000218767">
    <property type="component" value="Unassembled WGS sequence"/>
</dbReference>
<feature type="chain" id="PRO_5013331692" description="TonB-dependent receptor" evidence="15">
    <location>
        <begin position="30"/>
        <end position="775"/>
    </location>
</feature>
<keyword evidence="6 15" id="KW-0732">Signal</keyword>
<dbReference type="PANTHER" id="PTHR32552:SF81">
    <property type="entry name" value="TONB-DEPENDENT OUTER MEMBRANE RECEPTOR"/>
    <property type="match status" value="1"/>
</dbReference>
<proteinExistence type="inferred from homology"/>
<evidence type="ECO:0000256" key="1">
    <source>
        <dbReference type="ARBA" id="ARBA00004571"/>
    </source>
</evidence>
<dbReference type="AlphaFoldDB" id="A0A2A4X0X1"/>
<dbReference type="InterPro" id="IPR012910">
    <property type="entry name" value="Plug_dom"/>
</dbReference>
<keyword evidence="2 12" id="KW-0813">Transport</keyword>
<evidence type="ECO:0000256" key="10">
    <source>
        <dbReference type="ARBA" id="ARBA00023136"/>
    </source>
</evidence>
<dbReference type="Pfam" id="PF07715">
    <property type="entry name" value="Plug"/>
    <property type="match status" value="1"/>
</dbReference>
<dbReference type="InterPro" id="IPR039426">
    <property type="entry name" value="TonB-dep_rcpt-like"/>
</dbReference>
<feature type="domain" description="TonB-dependent receptor plug" evidence="17">
    <location>
        <begin position="50"/>
        <end position="159"/>
    </location>
</feature>
<keyword evidence="9 14" id="KW-0798">TonB box</keyword>
<dbReference type="EMBL" id="NVUL01000059">
    <property type="protein sequence ID" value="PCI76288.1"/>
    <property type="molecule type" value="Genomic_DNA"/>
</dbReference>
<evidence type="ECO:0000256" key="14">
    <source>
        <dbReference type="RuleBase" id="RU003357"/>
    </source>
</evidence>
<keyword evidence="8" id="KW-0406">Ion transport</keyword>
<evidence type="ECO:0000256" key="11">
    <source>
        <dbReference type="ARBA" id="ARBA00023237"/>
    </source>
</evidence>
<evidence type="ECO:0000256" key="5">
    <source>
        <dbReference type="ARBA" id="ARBA00022692"/>
    </source>
</evidence>
<dbReference type="PROSITE" id="PS52016">
    <property type="entry name" value="TONB_DEPENDENT_REC_3"/>
    <property type="match status" value="1"/>
</dbReference>
<keyword evidence="3 12" id="KW-1134">Transmembrane beta strand</keyword>
<feature type="short sequence motif" description="TonB C-terminal box" evidence="13">
    <location>
        <begin position="758"/>
        <end position="775"/>
    </location>
</feature>
<evidence type="ECO:0000256" key="15">
    <source>
        <dbReference type="SAM" id="SignalP"/>
    </source>
</evidence>
<name>A0A2A4X0X1_9GAMM</name>
<dbReference type="Pfam" id="PF00593">
    <property type="entry name" value="TonB_dep_Rec_b-barrel"/>
    <property type="match status" value="1"/>
</dbReference>
<feature type="domain" description="TonB-dependent receptor-like beta-barrel" evidence="16">
    <location>
        <begin position="302"/>
        <end position="739"/>
    </location>
</feature>
<comment type="caution">
    <text evidence="18">The sequence shown here is derived from an EMBL/GenBank/DDBJ whole genome shotgun (WGS) entry which is preliminary data.</text>
</comment>
<evidence type="ECO:0000256" key="12">
    <source>
        <dbReference type="PROSITE-ProRule" id="PRU01360"/>
    </source>
</evidence>
<evidence type="ECO:0000256" key="6">
    <source>
        <dbReference type="ARBA" id="ARBA00022729"/>
    </source>
</evidence>
<protein>
    <recommendedName>
        <fullName evidence="20">TonB-dependent receptor</fullName>
    </recommendedName>
</protein>
<organism evidence="18 19">
    <name type="scientific">SAR86 cluster bacterium</name>
    <dbReference type="NCBI Taxonomy" id="2030880"/>
    <lineage>
        <taxon>Bacteria</taxon>
        <taxon>Pseudomonadati</taxon>
        <taxon>Pseudomonadota</taxon>
        <taxon>Gammaproteobacteria</taxon>
        <taxon>SAR86 cluster</taxon>
    </lineage>
</organism>
<evidence type="ECO:0000256" key="2">
    <source>
        <dbReference type="ARBA" id="ARBA00022448"/>
    </source>
</evidence>
<keyword evidence="11 12" id="KW-0998">Cell outer membrane</keyword>
<evidence type="ECO:0000256" key="3">
    <source>
        <dbReference type="ARBA" id="ARBA00022452"/>
    </source>
</evidence>
<evidence type="ECO:0000259" key="17">
    <source>
        <dbReference type="Pfam" id="PF07715"/>
    </source>
</evidence>
<comment type="subcellular location">
    <subcellularLocation>
        <location evidence="1 12">Cell outer membrane</location>
        <topology evidence="1 12">Multi-pass membrane protein</topology>
    </subcellularLocation>
</comment>
<dbReference type="InterPro" id="IPR010917">
    <property type="entry name" value="TonB_rcpt_CS"/>
</dbReference>
<evidence type="ECO:0000259" key="16">
    <source>
        <dbReference type="Pfam" id="PF00593"/>
    </source>
</evidence>
<dbReference type="PANTHER" id="PTHR32552">
    <property type="entry name" value="FERRICHROME IRON RECEPTOR-RELATED"/>
    <property type="match status" value="1"/>
</dbReference>
<evidence type="ECO:0000256" key="9">
    <source>
        <dbReference type="ARBA" id="ARBA00023077"/>
    </source>
</evidence>
<evidence type="ECO:0000256" key="8">
    <source>
        <dbReference type="ARBA" id="ARBA00023065"/>
    </source>
</evidence>
<accession>A0A2A4X0X1</accession>
<keyword evidence="7" id="KW-0408">Iron</keyword>
<evidence type="ECO:0000256" key="7">
    <source>
        <dbReference type="ARBA" id="ARBA00023004"/>
    </source>
</evidence>
<sequence>MAKLINTKCAITSLLGAAIASTIPLTVYSQDSNGQVEEIIVSAQRRDQNLQDTPLSVTAFTSDTIEALGFTQSVDIAAQTPNFSVGYPNGESGIPAMFIRGVGVSDFRVFTPAAIAPYADEVYVAQSAGQIFQLLDMDRIEVLRGPQGTLYGRNATGGAVNYISKKPTEEFEGDVSVTAAEYGYTSVEAAIGGPLSDTVGFRLAVSKTDSDGWLKNNLTGNDQQGADELAYRALIEWDPSDSVNVLFNLHGGKTESDAVQYRHLGLLDDTGAMCSLGDINAGLCVDAFGYSENLPFTTADGTVIPAASAYDEGSYNVEAQNDTEFWGTSLKVQVDIGDMLFTSITAYDDLEDSRPEETDASPNELISAILGVNQETFSQEFRLSQQRDGWNWIAGAYYLDDEAQDQTGFNVLGALRPFFVGVDDADFCGDGTIAPPPGNPDGFCPAQFVSNGASRTVQTIQSFSLYGDASIDLNDVLKLNVGLRYTDEETEHDVIQIYNEPSINFPVRFAGNGKKDFDSVSGRAVLDWSVNDDVLLYAGISTGFKAGGIDSTVDGIVPYDSEELINYEAGFKTTLADRTVRLNGSFFYYDYTDLQVFTFTVVGNQTFSVLSNASDAKVAGAELELQWFPTANTFVNFGMGILDTEYEDFVDSVTGDDFSGNQIVMSPDLTYNGLIQHDFHLSGGSTLTAQLDFSFQDDVFFDAQNSPLLSQDSYSLYNARLSWQSANDNVELSLWARNLADKEYLVYAFDLSFLGFNEEMLGMPRTYGIGASFKF</sequence>
<keyword evidence="4" id="KW-0410">Iron transport</keyword>
<evidence type="ECO:0000256" key="13">
    <source>
        <dbReference type="PROSITE-ProRule" id="PRU10144"/>
    </source>
</evidence>